<dbReference type="FunFam" id="3.40.50.720:FF:000085">
    <property type="entry name" value="Dihydroflavonol reductase"/>
    <property type="match status" value="1"/>
</dbReference>
<dbReference type="InterPro" id="IPR050425">
    <property type="entry name" value="NAD(P)_dehydrat-like"/>
</dbReference>
<evidence type="ECO:0000256" key="7">
    <source>
        <dbReference type="ARBA" id="ARBA00042087"/>
    </source>
</evidence>
<sequence length="286" mass="32300">MRLLQRGYTVKATVRDPANLNKVKHLLELPKADENLTLRKADLMEDGSFDEAVRGCLGVFHVATPMDFESQDPENEVIKPTVDGALSIIKSCANAKTVERLVFVSFAGTVVMQERKLVQYDETCWIDIDFIRATKMTGWMYFASKTQAEKAAWEAAKENNIDFISVIPTPVVGPLIMPSMPPSLITALSLITRNEGHYSIIKQCQYVHLDDLCNALVFLYENPEAHGRIICSSHDTTIFDLEEMLRQKYPGYNIPIQFEGVEEDLEVISFSSKKLMGLGFQFKYGF</sequence>
<feature type="domain" description="NAD-dependent epimerase/dehydratase" evidence="10">
    <location>
        <begin position="2"/>
        <end position="227"/>
    </location>
</feature>
<evidence type="ECO:0000256" key="3">
    <source>
        <dbReference type="ARBA" id="ARBA00023241"/>
    </source>
</evidence>
<keyword evidence="1" id="KW-0521">NADP</keyword>
<gene>
    <name evidence="12" type="primary">LOC110429247</name>
</gene>
<dbReference type="GO" id="GO:0009718">
    <property type="term" value="P:anthocyanin-containing compound biosynthetic process"/>
    <property type="evidence" value="ECO:0007669"/>
    <property type="project" value="TreeGrafter"/>
</dbReference>
<dbReference type="GO" id="GO:0045552">
    <property type="term" value="F:dihydroflavanol 4-reductase activity"/>
    <property type="evidence" value="ECO:0007669"/>
    <property type="project" value="UniProtKB-EC"/>
</dbReference>
<name>A0A6J1BNH8_9ROSI</name>
<dbReference type="Proteomes" id="UP000504621">
    <property type="component" value="Unplaced"/>
</dbReference>
<dbReference type="RefSeq" id="XP_021300860.1">
    <property type="nucleotide sequence ID" value="XM_021445185.1"/>
</dbReference>
<dbReference type="PANTHER" id="PTHR10366">
    <property type="entry name" value="NAD DEPENDENT EPIMERASE/DEHYDRATASE"/>
    <property type="match status" value="1"/>
</dbReference>
<evidence type="ECO:0000259" key="10">
    <source>
        <dbReference type="Pfam" id="PF01370"/>
    </source>
</evidence>
<evidence type="ECO:0000313" key="11">
    <source>
        <dbReference type="Proteomes" id="UP000504621"/>
    </source>
</evidence>
<evidence type="ECO:0000256" key="1">
    <source>
        <dbReference type="ARBA" id="ARBA00022857"/>
    </source>
</evidence>
<dbReference type="InterPro" id="IPR001509">
    <property type="entry name" value="Epimerase_deHydtase"/>
</dbReference>
<dbReference type="CDD" id="cd08958">
    <property type="entry name" value="FR_SDR_e"/>
    <property type="match status" value="1"/>
</dbReference>
<evidence type="ECO:0000256" key="6">
    <source>
        <dbReference type="ARBA" id="ARBA00039057"/>
    </source>
</evidence>
<dbReference type="GeneID" id="110429247"/>
<accession>A0A6J1BNH8</accession>
<dbReference type="EC" id="1.1.1.219" evidence="6"/>
<dbReference type="EC" id="1.1.1.234" evidence="5"/>
<dbReference type="AlphaFoldDB" id="A0A6J1BNH8"/>
<dbReference type="Gene3D" id="3.40.50.720">
    <property type="entry name" value="NAD(P)-binding Rossmann-like Domain"/>
    <property type="match status" value="1"/>
</dbReference>
<comment type="catalytic activity">
    <reaction evidence="9">
        <text>a (2R,3S,4S)-leucoanthocyanidin + NADP(+) = a (2R,3R)-dihydroflavonol + NADPH + H(+)</text>
        <dbReference type="Rhea" id="RHEA:54444"/>
        <dbReference type="ChEBI" id="CHEBI:15378"/>
        <dbReference type="ChEBI" id="CHEBI:57783"/>
        <dbReference type="ChEBI" id="CHEBI:58349"/>
        <dbReference type="ChEBI" id="CHEBI:138176"/>
        <dbReference type="ChEBI" id="CHEBI:138188"/>
        <dbReference type="EC" id="1.1.1.219"/>
    </reaction>
</comment>
<dbReference type="OrthoDB" id="2735536at2759"/>
<keyword evidence="11" id="KW-1185">Reference proteome</keyword>
<evidence type="ECO:0000256" key="5">
    <source>
        <dbReference type="ARBA" id="ARBA00039055"/>
    </source>
</evidence>
<keyword evidence="3" id="KW-0284">Flavonoid biosynthesis</keyword>
<organism evidence="11 12">
    <name type="scientific">Herrania umbratica</name>
    <dbReference type="NCBI Taxonomy" id="108875"/>
    <lineage>
        <taxon>Eukaryota</taxon>
        <taxon>Viridiplantae</taxon>
        <taxon>Streptophyta</taxon>
        <taxon>Embryophyta</taxon>
        <taxon>Tracheophyta</taxon>
        <taxon>Spermatophyta</taxon>
        <taxon>Magnoliopsida</taxon>
        <taxon>eudicotyledons</taxon>
        <taxon>Gunneridae</taxon>
        <taxon>Pentapetalae</taxon>
        <taxon>rosids</taxon>
        <taxon>malvids</taxon>
        <taxon>Malvales</taxon>
        <taxon>Malvaceae</taxon>
        <taxon>Byttnerioideae</taxon>
        <taxon>Herrania</taxon>
    </lineage>
</organism>
<comment type="catalytic activity">
    <reaction evidence="8">
        <text>(2S)-flavan-4-ol + NADP(+) = (2S)-flavanone + NADPH + H(+)</text>
        <dbReference type="Rhea" id="RHEA:11228"/>
        <dbReference type="ChEBI" id="CHEBI:15378"/>
        <dbReference type="ChEBI" id="CHEBI:15605"/>
        <dbReference type="ChEBI" id="CHEBI:15606"/>
        <dbReference type="ChEBI" id="CHEBI:57783"/>
        <dbReference type="ChEBI" id="CHEBI:58349"/>
        <dbReference type="EC" id="1.1.1.234"/>
    </reaction>
</comment>
<evidence type="ECO:0000256" key="2">
    <source>
        <dbReference type="ARBA" id="ARBA00023002"/>
    </source>
</evidence>
<reference evidence="12" key="1">
    <citation type="submission" date="2025-08" db="UniProtKB">
        <authorList>
            <consortium name="RefSeq"/>
        </authorList>
    </citation>
    <scope>IDENTIFICATION</scope>
    <source>
        <tissue evidence="12">Leaf</tissue>
    </source>
</reference>
<dbReference type="GO" id="GO:0047890">
    <property type="term" value="F:flavanone 4-reductase activity"/>
    <property type="evidence" value="ECO:0007669"/>
    <property type="project" value="UniProtKB-EC"/>
</dbReference>
<dbReference type="PANTHER" id="PTHR10366:SF564">
    <property type="entry name" value="STEROL-4-ALPHA-CARBOXYLATE 3-DEHYDROGENASE, DECARBOXYLATING"/>
    <property type="match status" value="1"/>
</dbReference>
<proteinExistence type="inferred from homology"/>
<dbReference type="Pfam" id="PF01370">
    <property type="entry name" value="Epimerase"/>
    <property type="match status" value="1"/>
</dbReference>
<dbReference type="InterPro" id="IPR036291">
    <property type="entry name" value="NAD(P)-bd_dom_sf"/>
</dbReference>
<evidence type="ECO:0000256" key="8">
    <source>
        <dbReference type="ARBA" id="ARBA00048870"/>
    </source>
</evidence>
<protein>
    <recommendedName>
        <fullName evidence="7">Flavanone 4-reductase</fullName>
        <ecNumber evidence="6">1.1.1.219</ecNumber>
        <ecNumber evidence="5">1.1.1.234</ecNumber>
    </recommendedName>
</protein>
<dbReference type="SUPFAM" id="SSF51735">
    <property type="entry name" value="NAD(P)-binding Rossmann-fold domains"/>
    <property type="match status" value="1"/>
</dbReference>
<evidence type="ECO:0000313" key="12">
    <source>
        <dbReference type="RefSeq" id="XP_021300860.1"/>
    </source>
</evidence>
<evidence type="ECO:0000256" key="4">
    <source>
        <dbReference type="ARBA" id="ARBA00023445"/>
    </source>
</evidence>
<keyword evidence="2" id="KW-0560">Oxidoreductase</keyword>
<evidence type="ECO:0000256" key="9">
    <source>
        <dbReference type="ARBA" id="ARBA00049132"/>
    </source>
</evidence>
<comment type="similarity">
    <text evidence="4">Belongs to the NAD(P)-dependent epimerase/dehydratase family. Dihydroflavonol-4-reductase subfamily.</text>
</comment>